<dbReference type="Proteomes" id="UP000309997">
    <property type="component" value="Unassembled WGS sequence"/>
</dbReference>
<reference evidence="1 2" key="1">
    <citation type="journal article" date="2024" name="Plant Biotechnol. J.">
        <title>Genome and CRISPR/Cas9 system of a widespread forest tree (Populus alba) in the world.</title>
        <authorList>
            <person name="Liu Y.J."/>
            <person name="Jiang P.F."/>
            <person name="Han X.M."/>
            <person name="Li X.Y."/>
            <person name="Wang H.M."/>
            <person name="Wang Y.J."/>
            <person name="Wang X.X."/>
            <person name="Zeng Q.Y."/>
        </authorList>
    </citation>
    <scope>NUCLEOTIDE SEQUENCE [LARGE SCALE GENOMIC DNA]</scope>
    <source>
        <strain evidence="2">cv. PAL-ZL1</strain>
    </source>
</reference>
<organism evidence="1 2">
    <name type="scientific">Populus alba</name>
    <name type="common">White poplar</name>
    <dbReference type="NCBI Taxonomy" id="43335"/>
    <lineage>
        <taxon>Eukaryota</taxon>
        <taxon>Viridiplantae</taxon>
        <taxon>Streptophyta</taxon>
        <taxon>Embryophyta</taxon>
        <taxon>Tracheophyta</taxon>
        <taxon>Spermatophyta</taxon>
        <taxon>Magnoliopsida</taxon>
        <taxon>eudicotyledons</taxon>
        <taxon>Gunneridae</taxon>
        <taxon>Pentapetalae</taxon>
        <taxon>rosids</taxon>
        <taxon>fabids</taxon>
        <taxon>Malpighiales</taxon>
        <taxon>Salicaceae</taxon>
        <taxon>Saliceae</taxon>
        <taxon>Populus</taxon>
    </lineage>
</organism>
<evidence type="ECO:0000313" key="2">
    <source>
        <dbReference type="Proteomes" id="UP000309997"/>
    </source>
</evidence>
<dbReference type="EMBL" id="RCHU02000016">
    <property type="protein sequence ID" value="KAL3569359.1"/>
    <property type="molecule type" value="Genomic_DNA"/>
</dbReference>
<name>A0ACC4ATN0_POPAL</name>
<sequence>MRARRQPGLSPAPRGAWPVLALLVFSAPTRPSQLHQVRPYSYEYKKDEVMIIREERVDVGKLEFLKFWCPIYPCCCNFPVVFVYVH</sequence>
<keyword evidence="2" id="KW-1185">Reference proteome</keyword>
<protein>
    <submittedName>
        <fullName evidence="1">Uncharacterized protein</fullName>
    </submittedName>
</protein>
<evidence type="ECO:0000313" key="1">
    <source>
        <dbReference type="EMBL" id="KAL3569359.1"/>
    </source>
</evidence>
<accession>A0ACC4ATN0</accession>
<gene>
    <name evidence="1" type="ORF">D5086_029249</name>
</gene>
<proteinExistence type="predicted"/>
<comment type="caution">
    <text evidence="1">The sequence shown here is derived from an EMBL/GenBank/DDBJ whole genome shotgun (WGS) entry which is preliminary data.</text>
</comment>